<keyword evidence="4" id="KW-1185">Reference proteome</keyword>
<dbReference type="VEuPathDB" id="ToxoDB:cyc_04051"/>
<evidence type="ECO:0000313" key="4">
    <source>
        <dbReference type="Proteomes" id="UP000095192"/>
    </source>
</evidence>
<dbReference type="AlphaFoldDB" id="A0A1D3D5X9"/>
<dbReference type="InParanoid" id="A0A1D3D5X9"/>
<dbReference type="Proteomes" id="UP000095192">
    <property type="component" value="Unassembled WGS sequence"/>
</dbReference>
<feature type="region of interest" description="Disordered" evidence="2">
    <location>
        <begin position="142"/>
        <end position="200"/>
    </location>
</feature>
<gene>
    <name evidence="3" type="ORF">cyc_04051</name>
</gene>
<organism evidence="3 4">
    <name type="scientific">Cyclospora cayetanensis</name>
    <dbReference type="NCBI Taxonomy" id="88456"/>
    <lineage>
        <taxon>Eukaryota</taxon>
        <taxon>Sar</taxon>
        <taxon>Alveolata</taxon>
        <taxon>Apicomplexa</taxon>
        <taxon>Conoidasida</taxon>
        <taxon>Coccidia</taxon>
        <taxon>Eucoccidiorida</taxon>
        <taxon>Eimeriorina</taxon>
        <taxon>Eimeriidae</taxon>
        <taxon>Cyclospora</taxon>
    </lineage>
</organism>
<comment type="caution">
    <text evidence="3">The sequence shown here is derived from an EMBL/GenBank/DDBJ whole genome shotgun (WGS) entry which is preliminary data.</text>
</comment>
<feature type="coiled-coil region" evidence="1">
    <location>
        <begin position="451"/>
        <end position="530"/>
    </location>
</feature>
<evidence type="ECO:0000313" key="3">
    <source>
        <dbReference type="EMBL" id="OEH78858.1"/>
    </source>
</evidence>
<feature type="compositionally biased region" description="Low complexity" evidence="2">
    <location>
        <begin position="148"/>
        <end position="160"/>
    </location>
</feature>
<feature type="compositionally biased region" description="Polar residues" evidence="2">
    <location>
        <begin position="554"/>
        <end position="564"/>
    </location>
</feature>
<reference evidence="3 4" key="1">
    <citation type="journal article" date="2016" name="BMC Genomics">
        <title>Comparative genomics reveals Cyclospora cayetanensis possesses coccidia-like metabolism and invasion components but unique surface antigens.</title>
        <authorList>
            <person name="Liu S."/>
            <person name="Wang L."/>
            <person name="Zheng H."/>
            <person name="Xu Z."/>
            <person name="Roellig D.M."/>
            <person name="Li N."/>
            <person name="Frace M.A."/>
            <person name="Tang K."/>
            <person name="Arrowood M.J."/>
            <person name="Moss D.M."/>
            <person name="Zhang L."/>
            <person name="Feng Y."/>
            <person name="Xiao L."/>
        </authorList>
    </citation>
    <scope>NUCLEOTIDE SEQUENCE [LARGE SCALE GENOMIC DNA]</scope>
    <source>
        <strain evidence="3 4">CHN_HEN01</strain>
    </source>
</reference>
<keyword evidence="1" id="KW-0175">Coiled coil</keyword>
<feature type="region of interest" description="Disordered" evidence="2">
    <location>
        <begin position="384"/>
        <end position="424"/>
    </location>
</feature>
<accession>A0A1D3D5X9</accession>
<evidence type="ECO:0000256" key="1">
    <source>
        <dbReference type="SAM" id="Coils"/>
    </source>
</evidence>
<evidence type="ECO:0000256" key="2">
    <source>
        <dbReference type="SAM" id="MobiDB-lite"/>
    </source>
</evidence>
<feature type="region of interest" description="Disordered" evidence="2">
    <location>
        <begin position="93"/>
        <end position="121"/>
    </location>
</feature>
<proteinExistence type="predicted"/>
<name>A0A1D3D5X9_9EIME</name>
<dbReference type="EMBL" id="JROU02000596">
    <property type="protein sequence ID" value="OEH78858.1"/>
    <property type="molecule type" value="Genomic_DNA"/>
</dbReference>
<sequence>MPRDACRPTLGLALAGSEEAPPGRRCVTRPATADPPLPPVEGLCWDKMLSFISQVAARQGLSPVDAAPAAGGTSRLPTNQASEGLPFLEQLPLDHSQQPQNAPQRAFSRSPGLSQGRRPRARVAAKSAFALAAESRMCAGAPAGGEGAPAVGETAAASPANTPQCSLPAAVGVGSRKRRRRNSFRVKSSSPTPCEPPPVVRSELLVSEGFSLDVSKAFSPFLSTAAEPPGQNALVVASTHAASGSDRGAPLLCDDSEQDQPADGEILQELEDSLCSLFESGEPQEEAPSAGAPRGVSSPRRLEGPPCKQEAGEGGTLQEGLAEKHALLPETLPQASSPELVAKEGSRSALAASRKLEKGGGCQRSLCSEALKKARDACSRLGAPTAVPAVPSEGAPKGPCASALSNSSSSSSSSERSSTCSSRSACKGCDELRQQMLRMQLHGYEEWGEKNSRLVAALDSKQQALQQQEQQMHGLQQQIEQLQVQLKQAAEEIRRRDSLLLQAKEQKQLLEEALEHAAAAEAEQQQVLQATLATPLSAIRRTHQREQHLAAQLQQGARSVSGSISGPYIPSVACGEPG</sequence>
<feature type="compositionally biased region" description="Low complexity" evidence="2">
    <location>
        <begin position="402"/>
        <end position="424"/>
    </location>
</feature>
<feature type="compositionally biased region" description="Acidic residues" evidence="2">
    <location>
        <begin position="254"/>
        <end position="272"/>
    </location>
</feature>
<protein>
    <submittedName>
        <fullName evidence="3">Uncharacterized protein</fullName>
    </submittedName>
</protein>
<feature type="region of interest" description="Disordered" evidence="2">
    <location>
        <begin position="554"/>
        <end position="578"/>
    </location>
</feature>
<feature type="compositionally biased region" description="Basic residues" evidence="2">
    <location>
        <begin position="175"/>
        <end position="184"/>
    </location>
</feature>
<feature type="region of interest" description="Disordered" evidence="2">
    <location>
        <begin position="238"/>
        <end position="362"/>
    </location>
</feature>
<feature type="region of interest" description="Disordered" evidence="2">
    <location>
        <begin position="1"/>
        <end position="38"/>
    </location>
</feature>